<comment type="caution">
    <text evidence="1">The sequence shown here is derived from an EMBL/GenBank/DDBJ whole genome shotgun (WGS) entry which is preliminary data.</text>
</comment>
<name>A0ABP1KTI0_9EUKA</name>
<protein>
    <submittedName>
        <fullName evidence="1">Uncharacterized protein</fullName>
    </submittedName>
</protein>
<dbReference type="Proteomes" id="UP001642409">
    <property type="component" value="Unassembled WGS sequence"/>
</dbReference>
<gene>
    <name evidence="1" type="ORF">HINF_LOCUS52688</name>
</gene>
<accession>A0ABP1KTI0</accession>
<reference evidence="1 2" key="1">
    <citation type="submission" date="2024-07" db="EMBL/GenBank/DDBJ databases">
        <authorList>
            <person name="Akdeniz Z."/>
        </authorList>
    </citation>
    <scope>NUCLEOTIDE SEQUENCE [LARGE SCALE GENOMIC DNA]</scope>
</reference>
<evidence type="ECO:0000313" key="1">
    <source>
        <dbReference type="EMBL" id="CAL6066777.1"/>
    </source>
</evidence>
<keyword evidence="2" id="KW-1185">Reference proteome</keyword>
<organism evidence="1 2">
    <name type="scientific">Hexamita inflata</name>
    <dbReference type="NCBI Taxonomy" id="28002"/>
    <lineage>
        <taxon>Eukaryota</taxon>
        <taxon>Metamonada</taxon>
        <taxon>Diplomonadida</taxon>
        <taxon>Hexamitidae</taxon>
        <taxon>Hexamitinae</taxon>
        <taxon>Hexamita</taxon>
    </lineage>
</organism>
<dbReference type="EMBL" id="CAXDID020000264">
    <property type="protein sequence ID" value="CAL6066777.1"/>
    <property type="molecule type" value="Genomic_DNA"/>
</dbReference>
<proteinExistence type="predicted"/>
<sequence>MEQEKFTLALYEYLLTKNIKPMNNEPKTLYYQLQKITSSQRRGIWEFIANKLGVQQSQSHNYYHNTWCTQFYDDISPYRQVITNMVKQTPFKESSQLVQQFIDKYLGKNFSRHTVQQIVNIQKSRIQKKIVPKCKTLNSKELKEPSILNCSMDVDVHFSDAVK</sequence>
<evidence type="ECO:0000313" key="2">
    <source>
        <dbReference type="Proteomes" id="UP001642409"/>
    </source>
</evidence>